<dbReference type="AlphaFoldDB" id="A0A285MZI7"/>
<feature type="transmembrane region" description="Helical" evidence="2">
    <location>
        <begin position="174"/>
        <end position="197"/>
    </location>
</feature>
<keyword evidence="2" id="KW-1133">Transmembrane helix</keyword>
<evidence type="ECO:0000256" key="1">
    <source>
        <dbReference type="SAM" id="MobiDB-lite"/>
    </source>
</evidence>
<feature type="compositionally biased region" description="Basic and acidic residues" evidence="1">
    <location>
        <begin position="1"/>
        <end position="16"/>
    </location>
</feature>
<keyword evidence="2" id="KW-0812">Transmembrane</keyword>
<evidence type="ECO:0000259" key="3">
    <source>
        <dbReference type="Pfam" id="PF24003"/>
    </source>
</evidence>
<feature type="compositionally biased region" description="Basic and acidic residues" evidence="1">
    <location>
        <begin position="26"/>
        <end position="35"/>
    </location>
</feature>
<dbReference type="RefSeq" id="WP_097007108.1">
    <property type="nucleotide sequence ID" value="NZ_OBEJ01000001.1"/>
</dbReference>
<name>A0A285MZI7_NATPI</name>
<gene>
    <name evidence="4" type="ORF">SAMN06269185_0037</name>
</gene>
<feature type="domain" description="DUF7319" evidence="3">
    <location>
        <begin position="55"/>
        <end position="264"/>
    </location>
</feature>
<accession>A0A285MZI7</accession>
<feature type="transmembrane region" description="Helical" evidence="2">
    <location>
        <begin position="209"/>
        <end position="230"/>
    </location>
</feature>
<dbReference type="Pfam" id="PF24003">
    <property type="entry name" value="DUF7319"/>
    <property type="match status" value="1"/>
</dbReference>
<reference evidence="4 5" key="1">
    <citation type="submission" date="2017-09" db="EMBL/GenBank/DDBJ databases">
        <authorList>
            <person name="Ehlers B."/>
            <person name="Leendertz F.H."/>
        </authorList>
    </citation>
    <scope>NUCLEOTIDE SEQUENCE [LARGE SCALE GENOMIC DNA]</scope>
    <source>
        <strain evidence="4 5">DSM 27208</strain>
    </source>
</reference>
<dbReference type="Proteomes" id="UP000219453">
    <property type="component" value="Unassembled WGS sequence"/>
</dbReference>
<dbReference type="EMBL" id="OBEJ01000001">
    <property type="protein sequence ID" value="SNZ02498.1"/>
    <property type="molecule type" value="Genomic_DNA"/>
</dbReference>
<keyword evidence="2" id="KW-0472">Membrane</keyword>
<protein>
    <recommendedName>
        <fullName evidence="3">DUF7319 domain-containing protein</fullName>
    </recommendedName>
</protein>
<keyword evidence="5" id="KW-1185">Reference proteome</keyword>
<evidence type="ECO:0000313" key="4">
    <source>
        <dbReference type="EMBL" id="SNZ02498.1"/>
    </source>
</evidence>
<evidence type="ECO:0000313" key="5">
    <source>
        <dbReference type="Proteomes" id="UP000219453"/>
    </source>
</evidence>
<organism evidence="4 5">
    <name type="scientific">Natronoarchaeum philippinense</name>
    <dbReference type="NCBI Taxonomy" id="558529"/>
    <lineage>
        <taxon>Archaea</taxon>
        <taxon>Methanobacteriati</taxon>
        <taxon>Methanobacteriota</taxon>
        <taxon>Stenosarchaea group</taxon>
        <taxon>Halobacteria</taxon>
        <taxon>Halobacteriales</taxon>
        <taxon>Natronoarchaeaceae</taxon>
    </lineage>
</organism>
<proteinExistence type="predicted"/>
<evidence type="ECO:0000256" key="2">
    <source>
        <dbReference type="SAM" id="Phobius"/>
    </source>
</evidence>
<sequence length="284" mass="31158">MSESSDERAGDDRPESESTAASPDESVDRSVEELRAEVEDKYDFDNFGPADMAEMSADEWDVAFDHDSWITGEELLDKIEQDLKRRIAERDVFAVVERVRHGDDELLIAYSDSDYALIYPDGTVEGAGTVLRDVQPTVALCSMDEYEPDPAPEADFLLPSPDDIPEQSNERGNLMLQIIAAAQLLAGVGLIGVSLYYAAFGGAQPGTSMVTGVAGLGFIGIAVFLFMTVANARLSDRFRTEEFRERLRSIGLEDGERPEFLPVDATDDGDLVFAPVERDDEAAE</sequence>
<feature type="region of interest" description="Disordered" evidence="1">
    <location>
        <begin position="1"/>
        <end position="35"/>
    </location>
</feature>
<dbReference type="InterPro" id="IPR055743">
    <property type="entry name" value="DUF7319"/>
</dbReference>
<dbReference type="OrthoDB" id="213250at2157"/>